<keyword evidence="2" id="KW-1185">Reference proteome</keyword>
<gene>
    <name evidence="1" type="ORF">PACLA_8A028941</name>
</gene>
<feature type="non-terminal residue" evidence="1">
    <location>
        <position position="1"/>
    </location>
</feature>
<dbReference type="AlphaFoldDB" id="A0A7D9JRC1"/>
<organism evidence="1 2">
    <name type="scientific">Paramuricea clavata</name>
    <name type="common">Red gorgonian</name>
    <name type="synonym">Violescent sea-whip</name>
    <dbReference type="NCBI Taxonomy" id="317549"/>
    <lineage>
        <taxon>Eukaryota</taxon>
        <taxon>Metazoa</taxon>
        <taxon>Cnidaria</taxon>
        <taxon>Anthozoa</taxon>
        <taxon>Octocorallia</taxon>
        <taxon>Malacalcyonacea</taxon>
        <taxon>Plexauridae</taxon>
        <taxon>Paramuricea</taxon>
    </lineage>
</organism>
<protein>
    <submittedName>
        <fullName evidence="1">Uncharacterized protein</fullName>
    </submittedName>
</protein>
<sequence>VKLAWLVIKEKLAHLVMLVNLVIVEETDKTDKLVNLARLVLRVLRDPKVHRVPMDKLEQLDHLVGRVHKVQLVSQVDGVYLVQAVRREKLGQGDVLETKVEWVIQENRVLKVPKVTWVLKVCKVVLDRKEIGVRLGYLDQLDIRAALVIRVPQDHLEPLAHVERG</sequence>
<reference evidence="1" key="1">
    <citation type="submission" date="2020-04" db="EMBL/GenBank/DDBJ databases">
        <authorList>
            <person name="Alioto T."/>
            <person name="Alioto T."/>
            <person name="Gomez Garrido J."/>
        </authorList>
    </citation>
    <scope>NUCLEOTIDE SEQUENCE</scope>
    <source>
        <strain evidence="1">A484AB</strain>
    </source>
</reference>
<dbReference type="EMBL" id="CACRXK020019509">
    <property type="protein sequence ID" value="CAB4033739.1"/>
    <property type="molecule type" value="Genomic_DNA"/>
</dbReference>
<evidence type="ECO:0000313" key="1">
    <source>
        <dbReference type="EMBL" id="CAB4033739.1"/>
    </source>
</evidence>
<evidence type="ECO:0000313" key="2">
    <source>
        <dbReference type="Proteomes" id="UP001152795"/>
    </source>
</evidence>
<proteinExistence type="predicted"/>
<accession>A0A7D9JRC1</accession>
<name>A0A7D9JRC1_PARCT</name>
<feature type="non-terminal residue" evidence="1">
    <location>
        <position position="165"/>
    </location>
</feature>
<comment type="caution">
    <text evidence="1">The sequence shown here is derived from an EMBL/GenBank/DDBJ whole genome shotgun (WGS) entry which is preliminary data.</text>
</comment>
<dbReference type="Proteomes" id="UP001152795">
    <property type="component" value="Unassembled WGS sequence"/>
</dbReference>